<evidence type="ECO:0000256" key="2">
    <source>
        <dbReference type="ARBA" id="ARBA00022741"/>
    </source>
</evidence>
<dbReference type="InterPro" id="IPR006703">
    <property type="entry name" value="G_AIG1"/>
</dbReference>
<comment type="similarity">
    <text evidence="1">Belongs to the TRAFAC class TrmE-Era-EngA-EngB-Septin-like GTPase superfamily. AIG1/Toc34/Toc159-like paraseptin GTPase family. IAN subfamily.</text>
</comment>
<dbReference type="InterPro" id="IPR027417">
    <property type="entry name" value="P-loop_NTPase"/>
</dbReference>
<evidence type="ECO:0000256" key="3">
    <source>
        <dbReference type="ARBA" id="ARBA00023134"/>
    </source>
</evidence>
<keyword evidence="7" id="KW-1185">Reference proteome</keyword>
<dbReference type="GO" id="GO:0005525">
    <property type="term" value="F:GTP binding"/>
    <property type="evidence" value="ECO:0007669"/>
    <property type="project" value="UniProtKB-KW"/>
</dbReference>
<feature type="domain" description="AIG1-type G" evidence="5">
    <location>
        <begin position="42"/>
        <end position="126"/>
    </location>
</feature>
<name>A0AAE0S926_9BIVA</name>
<reference evidence="6" key="2">
    <citation type="journal article" date="2021" name="Genome Biol. Evol.">
        <title>Developing a high-quality reference genome for a parasitic bivalve with doubly uniparental inheritance (Bivalvia: Unionida).</title>
        <authorList>
            <person name="Smith C.H."/>
        </authorList>
    </citation>
    <scope>NUCLEOTIDE SEQUENCE</scope>
    <source>
        <strain evidence="6">CHS0354</strain>
        <tissue evidence="6">Mantle</tissue>
    </source>
</reference>
<dbReference type="Proteomes" id="UP001195483">
    <property type="component" value="Unassembled WGS sequence"/>
</dbReference>
<reference evidence="6" key="3">
    <citation type="submission" date="2023-05" db="EMBL/GenBank/DDBJ databases">
        <authorList>
            <person name="Smith C.H."/>
        </authorList>
    </citation>
    <scope>NUCLEOTIDE SEQUENCE</scope>
    <source>
        <strain evidence="6">CHS0354</strain>
        <tissue evidence="6">Mantle</tissue>
    </source>
</reference>
<accession>A0AAE0S926</accession>
<feature type="coiled-coil region" evidence="4">
    <location>
        <begin position="165"/>
        <end position="243"/>
    </location>
</feature>
<dbReference type="Pfam" id="PF04548">
    <property type="entry name" value="AIG1"/>
    <property type="match status" value="2"/>
</dbReference>
<gene>
    <name evidence="6" type="ORF">CHS0354_008078</name>
</gene>
<evidence type="ECO:0000256" key="1">
    <source>
        <dbReference type="ARBA" id="ARBA00008535"/>
    </source>
</evidence>
<keyword evidence="3" id="KW-0342">GTP-binding</keyword>
<evidence type="ECO:0000259" key="5">
    <source>
        <dbReference type="Pfam" id="PF04548"/>
    </source>
</evidence>
<evidence type="ECO:0000313" key="7">
    <source>
        <dbReference type="Proteomes" id="UP001195483"/>
    </source>
</evidence>
<sequence length="249" mass="29913">MSQARQKTSYRFILVGKTGSGKSATGKFILGKTNFCSRTALTIQDSLKFLSPGPHAFLIVLKPGRFTEEEERTLEILMITFGPNFTDHAIIIYTHLDQIEDFDTFLHESEENRKNKDIIEREREKRMRIVYRISENSRRYYEDISIYRVCLEKHESEWRDTRWDIGKIQTILREQKKEAAKMERERQELFKKLEKETKEEIERLKRDRKNEIKIIEEATRKREEEYKQEIENLTRKLKEEELSGKLSEQ</sequence>
<evidence type="ECO:0000256" key="4">
    <source>
        <dbReference type="SAM" id="Coils"/>
    </source>
</evidence>
<dbReference type="AlphaFoldDB" id="A0AAE0S926"/>
<dbReference type="SUPFAM" id="SSF52540">
    <property type="entry name" value="P-loop containing nucleoside triphosphate hydrolases"/>
    <property type="match status" value="1"/>
</dbReference>
<proteinExistence type="inferred from homology"/>
<evidence type="ECO:0000313" key="6">
    <source>
        <dbReference type="EMBL" id="KAK3587050.1"/>
    </source>
</evidence>
<dbReference type="InterPro" id="IPR045058">
    <property type="entry name" value="GIMA/IAN/Toc"/>
</dbReference>
<dbReference type="EMBL" id="JAEAOA010000545">
    <property type="protein sequence ID" value="KAK3587050.1"/>
    <property type="molecule type" value="Genomic_DNA"/>
</dbReference>
<organism evidence="6 7">
    <name type="scientific">Potamilus streckersoni</name>
    <dbReference type="NCBI Taxonomy" id="2493646"/>
    <lineage>
        <taxon>Eukaryota</taxon>
        <taxon>Metazoa</taxon>
        <taxon>Spiralia</taxon>
        <taxon>Lophotrochozoa</taxon>
        <taxon>Mollusca</taxon>
        <taxon>Bivalvia</taxon>
        <taxon>Autobranchia</taxon>
        <taxon>Heteroconchia</taxon>
        <taxon>Palaeoheterodonta</taxon>
        <taxon>Unionida</taxon>
        <taxon>Unionoidea</taxon>
        <taxon>Unionidae</taxon>
        <taxon>Ambleminae</taxon>
        <taxon>Lampsilini</taxon>
        <taxon>Potamilus</taxon>
    </lineage>
</organism>
<dbReference type="Gene3D" id="3.40.50.300">
    <property type="entry name" value="P-loop containing nucleotide triphosphate hydrolases"/>
    <property type="match status" value="2"/>
</dbReference>
<keyword evidence="4" id="KW-0175">Coiled coil</keyword>
<comment type="caution">
    <text evidence="6">The sequence shown here is derived from an EMBL/GenBank/DDBJ whole genome shotgun (WGS) entry which is preliminary data.</text>
</comment>
<feature type="domain" description="AIG1-type G" evidence="5">
    <location>
        <begin position="11"/>
        <end position="39"/>
    </location>
</feature>
<dbReference type="PANTHER" id="PTHR10903:SF184">
    <property type="entry name" value="GTP-BINDING PROTEIN A"/>
    <property type="match status" value="1"/>
</dbReference>
<dbReference type="PANTHER" id="PTHR10903">
    <property type="entry name" value="GTPASE, IMAP FAMILY MEMBER-RELATED"/>
    <property type="match status" value="1"/>
</dbReference>
<keyword evidence="2" id="KW-0547">Nucleotide-binding</keyword>
<protein>
    <recommendedName>
        <fullName evidence="5">AIG1-type G domain-containing protein</fullName>
    </recommendedName>
</protein>
<reference evidence="6" key="1">
    <citation type="journal article" date="2021" name="Genome Biol. Evol.">
        <title>A High-Quality Reference Genome for a Parasitic Bivalve with Doubly Uniparental Inheritance (Bivalvia: Unionida).</title>
        <authorList>
            <person name="Smith C.H."/>
        </authorList>
    </citation>
    <scope>NUCLEOTIDE SEQUENCE</scope>
    <source>
        <strain evidence="6">CHS0354</strain>
    </source>
</reference>